<sequence length="99" mass="11681">MAVTVFSLCKCKDIRNEKIELSLRKPEEVYENRTEECGTPVTLLTGDISRYILLYDIYVNFTHLCKTTSITKTMIVVKECRNIYWDRCIRESKYDCVEP</sequence>
<dbReference type="Proteomes" id="UP000046392">
    <property type="component" value="Unplaced"/>
</dbReference>
<evidence type="ECO:0000313" key="1">
    <source>
        <dbReference type="Proteomes" id="UP000046392"/>
    </source>
</evidence>
<evidence type="ECO:0000313" key="2">
    <source>
        <dbReference type="WBParaSite" id="SPAL_0001354500.1"/>
    </source>
</evidence>
<keyword evidence="1" id="KW-1185">Reference proteome</keyword>
<reference evidence="2" key="1">
    <citation type="submission" date="2017-02" db="UniProtKB">
        <authorList>
            <consortium name="WormBaseParasite"/>
        </authorList>
    </citation>
    <scope>IDENTIFICATION</scope>
</reference>
<protein>
    <submittedName>
        <fullName evidence="2">Phlebovirus_G2 domain-containing protein</fullName>
    </submittedName>
</protein>
<name>A0A0N5C6H9_STREA</name>
<organism evidence="1 2">
    <name type="scientific">Strongyloides papillosus</name>
    <name type="common">Intestinal threadworm</name>
    <dbReference type="NCBI Taxonomy" id="174720"/>
    <lineage>
        <taxon>Eukaryota</taxon>
        <taxon>Metazoa</taxon>
        <taxon>Ecdysozoa</taxon>
        <taxon>Nematoda</taxon>
        <taxon>Chromadorea</taxon>
        <taxon>Rhabditida</taxon>
        <taxon>Tylenchina</taxon>
        <taxon>Panagrolaimomorpha</taxon>
        <taxon>Strongyloidoidea</taxon>
        <taxon>Strongyloididae</taxon>
        <taxon>Strongyloides</taxon>
    </lineage>
</organism>
<dbReference type="AlphaFoldDB" id="A0A0N5C6H9"/>
<accession>A0A0N5C6H9</accession>
<dbReference type="WBParaSite" id="SPAL_0001354500.1">
    <property type="protein sequence ID" value="SPAL_0001354500.1"/>
    <property type="gene ID" value="SPAL_0001354500"/>
</dbReference>
<proteinExistence type="predicted"/>